<reference evidence="1" key="1">
    <citation type="submission" date="2020-11" db="EMBL/GenBank/DDBJ databases">
        <authorList>
            <person name="Tran Van P."/>
        </authorList>
    </citation>
    <scope>NUCLEOTIDE SEQUENCE</scope>
</reference>
<evidence type="ECO:0000313" key="1">
    <source>
        <dbReference type="EMBL" id="CAD7460317.1"/>
    </source>
</evidence>
<name>A0A7R9IKV9_9NEOP</name>
<gene>
    <name evidence="1" type="ORF">TTEB3V08_LOCUS8251</name>
</gene>
<protein>
    <submittedName>
        <fullName evidence="1">Uncharacterized protein</fullName>
    </submittedName>
</protein>
<organism evidence="1">
    <name type="scientific">Timema tahoe</name>
    <dbReference type="NCBI Taxonomy" id="61484"/>
    <lineage>
        <taxon>Eukaryota</taxon>
        <taxon>Metazoa</taxon>
        <taxon>Ecdysozoa</taxon>
        <taxon>Arthropoda</taxon>
        <taxon>Hexapoda</taxon>
        <taxon>Insecta</taxon>
        <taxon>Pterygota</taxon>
        <taxon>Neoptera</taxon>
        <taxon>Polyneoptera</taxon>
        <taxon>Phasmatodea</taxon>
        <taxon>Timematodea</taxon>
        <taxon>Timematoidea</taxon>
        <taxon>Timematidae</taxon>
        <taxon>Timema</taxon>
    </lineage>
</organism>
<sequence>MDLEVKREQVNPMEISRW</sequence>
<dbReference type="EMBL" id="OE003602">
    <property type="protein sequence ID" value="CAD7460317.1"/>
    <property type="molecule type" value="Genomic_DNA"/>
</dbReference>
<accession>A0A7R9IKV9</accession>
<dbReference type="AlphaFoldDB" id="A0A7R9IKV9"/>
<proteinExistence type="predicted"/>